<dbReference type="Gene3D" id="2.40.50.770">
    <property type="entry name" value="RecQ-mediated genome instability protein Rmi1, C-terminal domain"/>
    <property type="match status" value="1"/>
</dbReference>
<evidence type="ECO:0000259" key="2">
    <source>
        <dbReference type="Pfam" id="PF08585"/>
    </source>
</evidence>
<keyword evidence="4" id="KW-1185">Reference proteome</keyword>
<name>A0A9W6T8Z1_CANBO</name>
<dbReference type="Proteomes" id="UP001165120">
    <property type="component" value="Unassembled WGS sequence"/>
</dbReference>
<sequence>MQDLLTCDLSETPLNDIIIPNNLRNLIDLNKLKNSIKSSIRPTINNNLNNKNDKCELINDLVLQIIEIKDVTKSNINLIERYEEAKDINNGFHDRQKKSGGAGGGANNNTNKTRQRVIRSVANDNDNTDNNNNNNNNNNNGGDNDLDSNGGGIINFNKSIFKLLLQDNNKDLIYAIEIEGLKFLRSNEPFEILNYNQIWKIKLGSKLLIKKSTFLINNVLLLNNLNCYFLNGEIKEFNNNLLNKELVNLKKNLNNLNNNNTFV</sequence>
<evidence type="ECO:0000256" key="1">
    <source>
        <dbReference type="SAM" id="MobiDB-lite"/>
    </source>
</evidence>
<dbReference type="Pfam" id="PF08585">
    <property type="entry name" value="RMI1_N_C"/>
    <property type="match status" value="1"/>
</dbReference>
<dbReference type="EMBL" id="BSXN01002772">
    <property type="protein sequence ID" value="GME77583.1"/>
    <property type="molecule type" value="Genomic_DNA"/>
</dbReference>
<feature type="compositionally biased region" description="Low complexity" evidence="1">
    <location>
        <begin position="123"/>
        <end position="143"/>
    </location>
</feature>
<evidence type="ECO:0000313" key="3">
    <source>
        <dbReference type="EMBL" id="GME77583.1"/>
    </source>
</evidence>
<protein>
    <submittedName>
        <fullName evidence="3">Unnamed protein product</fullName>
    </submittedName>
</protein>
<comment type="caution">
    <text evidence="3">The sequence shown here is derived from an EMBL/GenBank/DDBJ whole genome shotgun (WGS) entry which is preliminary data.</text>
</comment>
<gene>
    <name evidence="3" type="ORF">Cboi02_000557300</name>
</gene>
<dbReference type="InterPro" id="IPR042470">
    <property type="entry name" value="RMI1_N_C_sf"/>
</dbReference>
<organism evidence="3 4">
    <name type="scientific">Candida boidinii</name>
    <name type="common">Yeast</name>
    <dbReference type="NCBI Taxonomy" id="5477"/>
    <lineage>
        <taxon>Eukaryota</taxon>
        <taxon>Fungi</taxon>
        <taxon>Dikarya</taxon>
        <taxon>Ascomycota</taxon>
        <taxon>Saccharomycotina</taxon>
        <taxon>Pichiomycetes</taxon>
        <taxon>Pichiales</taxon>
        <taxon>Pichiaceae</taxon>
        <taxon>Ogataea</taxon>
        <taxon>Ogataea/Candida clade</taxon>
    </lineage>
</organism>
<evidence type="ECO:0000313" key="4">
    <source>
        <dbReference type="Proteomes" id="UP001165120"/>
    </source>
</evidence>
<accession>A0A9W6T8Z1</accession>
<dbReference type="InterPro" id="IPR013894">
    <property type="entry name" value="RMI1_OB"/>
</dbReference>
<feature type="region of interest" description="Disordered" evidence="1">
    <location>
        <begin position="90"/>
        <end position="144"/>
    </location>
</feature>
<reference evidence="3" key="1">
    <citation type="submission" date="2023-04" db="EMBL/GenBank/DDBJ databases">
        <title>Candida boidinii NBRC 10035.</title>
        <authorList>
            <person name="Ichikawa N."/>
            <person name="Sato H."/>
            <person name="Tonouchi N."/>
        </authorList>
    </citation>
    <scope>NUCLEOTIDE SEQUENCE</scope>
    <source>
        <strain evidence="3">NBRC 10035</strain>
    </source>
</reference>
<dbReference type="AlphaFoldDB" id="A0A9W6T8Z1"/>
<proteinExistence type="predicted"/>
<feature type="domain" description="RecQ mediated genome instability protein 1 OB-fold" evidence="2">
    <location>
        <begin position="51"/>
        <end position="240"/>
    </location>
</feature>